<protein>
    <submittedName>
        <fullName evidence="3">Esterase-like activity of phytase family protein</fullName>
    </submittedName>
</protein>
<organism evidence="3 4">
    <name type="scientific">Methylophilus luteus</name>
    <dbReference type="NCBI Taxonomy" id="640108"/>
    <lineage>
        <taxon>Bacteria</taxon>
        <taxon>Pseudomonadati</taxon>
        <taxon>Pseudomonadota</taxon>
        <taxon>Betaproteobacteria</taxon>
        <taxon>Nitrosomonadales</taxon>
        <taxon>Methylophilaceae</taxon>
        <taxon>Methylophilus</taxon>
    </lineage>
</organism>
<evidence type="ECO:0000256" key="1">
    <source>
        <dbReference type="SAM" id="Phobius"/>
    </source>
</evidence>
<reference evidence="4" key="1">
    <citation type="journal article" date="2019" name="Int. J. Syst. Evol. Microbiol.">
        <title>The Global Catalogue of Microorganisms (GCM) 10K type strain sequencing project: providing services to taxonomists for standard genome sequencing and annotation.</title>
        <authorList>
            <consortium name="The Broad Institute Genomics Platform"/>
            <consortium name="The Broad Institute Genome Sequencing Center for Infectious Disease"/>
            <person name="Wu L."/>
            <person name="Ma J."/>
        </authorList>
    </citation>
    <scope>NUCLEOTIDE SEQUENCE [LARGE SCALE GENOMIC DNA]</scope>
    <source>
        <strain evidence="4">CCUG 58412</strain>
    </source>
</reference>
<evidence type="ECO:0000313" key="3">
    <source>
        <dbReference type="EMBL" id="MFD0912570.1"/>
    </source>
</evidence>
<comment type="caution">
    <text evidence="3">The sequence shown here is derived from an EMBL/GenBank/DDBJ whole genome shotgun (WGS) entry which is preliminary data.</text>
</comment>
<evidence type="ECO:0000259" key="2">
    <source>
        <dbReference type="Pfam" id="PF13449"/>
    </source>
</evidence>
<accession>A0ABW3F5K4</accession>
<dbReference type="Proteomes" id="UP001597128">
    <property type="component" value="Unassembled WGS sequence"/>
</dbReference>
<dbReference type="EMBL" id="JBHTKB010000001">
    <property type="protein sequence ID" value="MFD0912570.1"/>
    <property type="molecule type" value="Genomic_DNA"/>
</dbReference>
<dbReference type="InterPro" id="IPR014567">
    <property type="entry name" value="UCP031900"/>
</dbReference>
<proteinExistence type="predicted"/>
<evidence type="ECO:0000313" key="4">
    <source>
        <dbReference type="Proteomes" id="UP001597128"/>
    </source>
</evidence>
<dbReference type="Pfam" id="PF13449">
    <property type="entry name" value="Phytase-like"/>
    <property type="match status" value="1"/>
</dbReference>
<name>A0ABW3F5K4_9PROT</name>
<keyword evidence="1" id="KW-0472">Membrane</keyword>
<keyword evidence="1" id="KW-0812">Transmembrane</keyword>
<feature type="transmembrane region" description="Helical" evidence="1">
    <location>
        <begin position="12"/>
        <end position="32"/>
    </location>
</feature>
<gene>
    <name evidence="3" type="ORF">ACFQ1Z_03320</name>
</gene>
<keyword evidence="4" id="KW-1185">Reference proteome</keyword>
<dbReference type="RefSeq" id="WP_379055627.1">
    <property type="nucleotide sequence ID" value="NZ_JBHTKB010000001.1"/>
</dbReference>
<keyword evidence="1" id="KW-1133">Transmembrane helix</keyword>
<sequence length="356" mass="39909">MHKGWLRSRLTWFFLFCCFCIVAFYTLVQSIIGKPNASPYLHGRAVEISVISDKNASLKELLGDSYFINDHLRFISGCELQSELNYFGGWSGMTFIGSSLLLVSDLSAWLLITDPLSLCEKRNVTGTIGWLFNSNKKSLRSTGYSDIEAVSYSKQQNQLLLSHESYSSGIFVGDLNNDDISSVPFKLLTAVPSNLHNLPKGRGLEAISWLNVEKSRPLILAIAERNPGENNDAIPGWIMDADGKSVKEFNFAVDHGYDISDMAYEENCGLFILERKLSWLGRFFVKLKRVDLDGLLVKNVWTSETIFAGDSSGRLIDNMEGIAVSYNDAECKVSMVSDSNFIKLQKTTFLLFSYSR</sequence>
<dbReference type="PIRSF" id="PIRSF031900">
    <property type="entry name" value="UCP031900"/>
    <property type="match status" value="1"/>
</dbReference>
<feature type="domain" description="Phytase-like" evidence="2">
    <location>
        <begin position="86"/>
        <end position="341"/>
    </location>
</feature>
<dbReference type="InterPro" id="IPR027372">
    <property type="entry name" value="Phytase-like_dom"/>
</dbReference>